<protein>
    <submittedName>
        <fullName evidence="1">Unnamed protein product</fullName>
    </submittedName>
</protein>
<dbReference type="Proteomes" id="UP001165064">
    <property type="component" value="Unassembled WGS sequence"/>
</dbReference>
<dbReference type="EMBL" id="BSXS01016825">
    <property type="protein sequence ID" value="GMF08264.1"/>
    <property type="molecule type" value="Genomic_DNA"/>
</dbReference>
<name>A0ACB5UD19_AMBMO</name>
<evidence type="ECO:0000313" key="1">
    <source>
        <dbReference type="EMBL" id="GMF08264.1"/>
    </source>
</evidence>
<reference evidence="1" key="1">
    <citation type="submission" date="2023-04" db="EMBL/GenBank/DDBJ databases">
        <title>Ambrosiozyma monospora NBRC 10751.</title>
        <authorList>
            <person name="Ichikawa N."/>
            <person name="Sato H."/>
            <person name="Tonouchi N."/>
        </authorList>
    </citation>
    <scope>NUCLEOTIDE SEQUENCE</scope>
    <source>
        <strain evidence="1">NBRC 10751</strain>
    </source>
</reference>
<comment type="caution">
    <text evidence="1">The sequence shown here is derived from an EMBL/GenBank/DDBJ whole genome shotgun (WGS) entry which is preliminary data.</text>
</comment>
<proteinExistence type="predicted"/>
<keyword evidence="2" id="KW-1185">Reference proteome</keyword>
<evidence type="ECO:0000313" key="2">
    <source>
        <dbReference type="Proteomes" id="UP001165064"/>
    </source>
</evidence>
<sequence length="105" mass="12189">MEVVPIIAGLLLDPCLNGLNKKIKKDNAQLTKFVKSPSSISRLWKRSPSDQQKPLKSASHKHQNNYKPYRIHHEHFYYFIDPVQLRILAKDVDNFIDVDMTTSDI</sequence>
<gene>
    <name evidence="1" type="ORF">Amon02_001320600</name>
</gene>
<organism evidence="1 2">
    <name type="scientific">Ambrosiozyma monospora</name>
    <name type="common">Yeast</name>
    <name type="synonym">Endomycopsis monosporus</name>
    <dbReference type="NCBI Taxonomy" id="43982"/>
    <lineage>
        <taxon>Eukaryota</taxon>
        <taxon>Fungi</taxon>
        <taxon>Dikarya</taxon>
        <taxon>Ascomycota</taxon>
        <taxon>Saccharomycotina</taxon>
        <taxon>Pichiomycetes</taxon>
        <taxon>Pichiales</taxon>
        <taxon>Pichiaceae</taxon>
        <taxon>Ambrosiozyma</taxon>
    </lineage>
</organism>
<accession>A0ACB5UD19</accession>